<evidence type="ECO:0000313" key="2">
    <source>
        <dbReference type="Proteomes" id="UP001160301"/>
    </source>
</evidence>
<gene>
    <name evidence="1" type="ORF">QHF89_44960</name>
</gene>
<proteinExistence type="predicted"/>
<organism evidence="1 2">
    <name type="scientific">Polyangium sorediatum</name>
    <dbReference type="NCBI Taxonomy" id="889274"/>
    <lineage>
        <taxon>Bacteria</taxon>
        <taxon>Pseudomonadati</taxon>
        <taxon>Myxococcota</taxon>
        <taxon>Polyangia</taxon>
        <taxon>Polyangiales</taxon>
        <taxon>Polyangiaceae</taxon>
        <taxon>Polyangium</taxon>
    </lineage>
</organism>
<keyword evidence="2" id="KW-1185">Reference proteome</keyword>
<sequence length="129" mass="13794">MFLLVGVGLVAAFATGCGPDIAAMCEAREACFGGNEADLDACIAFYEANRDRASRVGCVEEFDMSFACREPLLACSTMDAGNTCTSNADCSLQGVCSDGTCKRSSFDLPESYRDACEAEQNAYENCSRW</sequence>
<dbReference type="EMBL" id="JARZHI010000092">
    <property type="protein sequence ID" value="MDI1436740.1"/>
    <property type="molecule type" value="Genomic_DNA"/>
</dbReference>
<accession>A0ABT6P807</accession>
<reference evidence="1 2" key="1">
    <citation type="submission" date="2023-04" db="EMBL/GenBank/DDBJ databases">
        <title>The genome sequence of Polyangium sorediatum DSM14670.</title>
        <authorList>
            <person name="Zhang X."/>
        </authorList>
    </citation>
    <scope>NUCLEOTIDE SEQUENCE [LARGE SCALE GENOMIC DNA]</scope>
    <source>
        <strain evidence="1 2">DSM 14670</strain>
    </source>
</reference>
<dbReference type="Proteomes" id="UP001160301">
    <property type="component" value="Unassembled WGS sequence"/>
</dbReference>
<name>A0ABT6P807_9BACT</name>
<evidence type="ECO:0000313" key="1">
    <source>
        <dbReference type="EMBL" id="MDI1436740.1"/>
    </source>
</evidence>
<comment type="caution">
    <text evidence="1">The sequence shown here is derived from an EMBL/GenBank/DDBJ whole genome shotgun (WGS) entry which is preliminary data.</text>
</comment>
<protein>
    <recommendedName>
        <fullName evidence="3">Lipoprotein</fullName>
    </recommendedName>
</protein>
<evidence type="ECO:0008006" key="3">
    <source>
        <dbReference type="Google" id="ProtNLM"/>
    </source>
</evidence>